<evidence type="ECO:0000259" key="2">
    <source>
        <dbReference type="PROSITE" id="PS50943"/>
    </source>
</evidence>
<dbReference type="SMART" id="SM00530">
    <property type="entry name" value="HTH_XRE"/>
    <property type="match status" value="1"/>
</dbReference>
<keyword evidence="1" id="KW-0238">DNA-binding</keyword>
<dbReference type="InterPro" id="IPR010982">
    <property type="entry name" value="Lambda_DNA-bd_dom_sf"/>
</dbReference>
<dbReference type="InterPro" id="IPR001387">
    <property type="entry name" value="Cro/C1-type_HTH"/>
</dbReference>
<protein>
    <submittedName>
        <fullName evidence="3">Xre family transcriptional regulator</fullName>
    </submittedName>
</protein>
<dbReference type="Pfam" id="PF01381">
    <property type="entry name" value="HTH_3"/>
    <property type="match status" value="1"/>
</dbReference>
<dbReference type="RefSeq" id="WP_113959537.1">
    <property type="nucleotide sequence ID" value="NZ_QNRR01000006.1"/>
</dbReference>
<dbReference type="EMBL" id="QNRR01000006">
    <property type="protein sequence ID" value="RBP42401.1"/>
    <property type="molecule type" value="Genomic_DNA"/>
</dbReference>
<name>A0A366HI62_9BACT</name>
<dbReference type="OrthoDB" id="9808239at2"/>
<organism evidence="3 4">
    <name type="scientific">Roseimicrobium gellanilyticum</name>
    <dbReference type="NCBI Taxonomy" id="748857"/>
    <lineage>
        <taxon>Bacteria</taxon>
        <taxon>Pseudomonadati</taxon>
        <taxon>Verrucomicrobiota</taxon>
        <taxon>Verrucomicrobiia</taxon>
        <taxon>Verrucomicrobiales</taxon>
        <taxon>Verrucomicrobiaceae</taxon>
        <taxon>Roseimicrobium</taxon>
    </lineage>
</organism>
<evidence type="ECO:0000313" key="3">
    <source>
        <dbReference type="EMBL" id="RBP42401.1"/>
    </source>
</evidence>
<dbReference type="PANTHER" id="PTHR46558:SF4">
    <property type="entry name" value="DNA-BIDING PHAGE PROTEIN"/>
    <property type="match status" value="1"/>
</dbReference>
<dbReference type="GO" id="GO:0003677">
    <property type="term" value="F:DNA binding"/>
    <property type="evidence" value="ECO:0007669"/>
    <property type="project" value="UniProtKB-KW"/>
</dbReference>
<dbReference type="Proteomes" id="UP000253426">
    <property type="component" value="Unassembled WGS sequence"/>
</dbReference>
<dbReference type="Gene3D" id="1.10.260.40">
    <property type="entry name" value="lambda repressor-like DNA-binding domains"/>
    <property type="match status" value="1"/>
</dbReference>
<dbReference type="CDD" id="cd00093">
    <property type="entry name" value="HTH_XRE"/>
    <property type="match status" value="1"/>
</dbReference>
<comment type="caution">
    <text evidence="3">The sequence shown here is derived from an EMBL/GenBank/DDBJ whole genome shotgun (WGS) entry which is preliminary data.</text>
</comment>
<dbReference type="PROSITE" id="PS50943">
    <property type="entry name" value="HTH_CROC1"/>
    <property type="match status" value="1"/>
</dbReference>
<accession>A0A366HI62</accession>
<reference evidence="3 4" key="1">
    <citation type="submission" date="2018-06" db="EMBL/GenBank/DDBJ databases">
        <title>Genomic Encyclopedia of Type Strains, Phase IV (KMG-IV): sequencing the most valuable type-strain genomes for metagenomic binning, comparative biology and taxonomic classification.</title>
        <authorList>
            <person name="Goeker M."/>
        </authorList>
    </citation>
    <scope>NUCLEOTIDE SEQUENCE [LARGE SCALE GENOMIC DNA]</scope>
    <source>
        <strain evidence="3 4">DSM 25532</strain>
    </source>
</reference>
<proteinExistence type="predicted"/>
<dbReference type="SUPFAM" id="SSF47413">
    <property type="entry name" value="lambda repressor-like DNA-binding domains"/>
    <property type="match status" value="1"/>
</dbReference>
<feature type="domain" description="HTH cro/C1-type" evidence="2">
    <location>
        <begin position="5"/>
        <end position="59"/>
    </location>
</feature>
<evidence type="ECO:0000313" key="4">
    <source>
        <dbReference type="Proteomes" id="UP000253426"/>
    </source>
</evidence>
<gene>
    <name evidence="3" type="ORF">DES53_106107</name>
</gene>
<dbReference type="PANTHER" id="PTHR46558">
    <property type="entry name" value="TRACRIPTIONAL REGULATORY PROTEIN-RELATED-RELATED"/>
    <property type="match status" value="1"/>
</dbReference>
<evidence type="ECO:0000256" key="1">
    <source>
        <dbReference type="ARBA" id="ARBA00023125"/>
    </source>
</evidence>
<keyword evidence="4" id="KW-1185">Reference proteome</keyword>
<dbReference type="AlphaFoldDB" id="A0A366HI62"/>
<sequence length="82" mass="8993">MKNRLKVLRAERGWTQEDLSKQLGVSRQAVNALETEKHSPSLDLAYRISALFGLGTEEIFENPYEVSAPKNVIGPPSNAPAG</sequence>